<keyword evidence="2" id="KW-1185">Reference proteome</keyword>
<name>A0A3A5M3N0_9MICC</name>
<reference evidence="1 2" key="1">
    <citation type="submission" date="2018-09" db="EMBL/GenBank/DDBJ databases">
        <title>Novel species of Arthrobacter.</title>
        <authorList>
            <person name="Liu Q."/>
            <person name="Xin Y.-H."/>
        </authorList>
    </citation>
    <scope>NUCLEOTIDE SEQUENCE [LARGE SCALE GENOMIC DNA]</scope>
    <source>
        <strain evidence="1 2">Hz2</strain>
    </source>
</reference>
<dbReference type="Proteomes" id="UP000272560">
    <property type="component" value="Unassembled WGS sequence"/>
</dbReference>
<evidence type="ECO:0000313" key="1">
    <source>
        <dbReference type="EMBL" id="RJT81063.1"/>
    </source>
</evidence>
<dbReference type="EMBL" id="QZVT01000003">
    <property type="protein sequence ID" value="RJT81063.1"/>
    <property type="molecule type" value="Genomic_DNA"/>
</dbReference>
<protein>
    <submittedName>
        <fullName evidence="1">Uncharacterized protein</fullName>
    </submittedName>
</protein>
<dbReference type="AlphaFoldDB" id="A0A3A5M3N0"/>
<evidence type="ECO:0000313" key="2">
    <source>
        <dbReference type="Proteomes" id="UP000272560"/>
    </source>
</evidence>
<comment type="caution">
    <text evidence="1">The sequence shown here is derived from an EMBL/GenBank/DDBJ whole genome shotgun (WGS) entry which is preliminary data.</text>
</comment>
<sequence>MTVDSAILLQTLASSKARLGLEAVRVSLAADVLSLLPSTAAHSGDGKHSAPALGEAQQTLLCAAVADLQRADEYLHLIRTSP</sequence>
<accession>A0A3A5M3N0</accession>
<proteinExistence type="predicted"/>
<gene>
    <name evidence="1" type="ORF">D6T63_07760</name>
</gene>
<organism evidence="1 2">
    <name type="scientific">Arthrobacter cheniae</name>
    <dbReference type="NCBI Taxonomy" id="1258888"/>
    <lineage>
        <taxon>Bacteria</taxon>
        <taxon>Bacillati</taxon>
        <taxon>Actinomycetota</taxon>
        <taxon>Actinomycetes</taxon>
        <taxon>Micrococcales</taxon>
        <taxon>Micrococcaceae</taxon>
        <taxon>Arthrobacter</taxon>
    </lineage>
</organism>